<evidence type="ECO:0000313" key="1">
    <source>
        <dbReference type="EMBL" id="MBJ8341489.1"/>
    </source>
</evidence>
<organism evidence="1 2">
    <name type="scientific">Antrihabitans stalagmiti</name>
    <dbReference type="NCBI Taxonomy" id="2799499"/>
    <lineage>
        <taxon>Bacteria</taxon>
        <taxon>Bacillati</taxon>
        <taxon>Actinomycetota</taxon>
        <taxon>Actinomycetes</taxon>
        <taxon>Mycobacteriales</taxon>
        <taxon>Nocardiaceae</taxon>
        <taxon>Antrihabitans</taxon>
    </lineage>
</organism>
<protein>
    <submittedName>
        <fullName evidence="1">SRPBCC family protein</fullName>
    </submittedName>
</protein>
<dbReference type="CDD" id="cd07819">
    <property type="entry name" value="SRPBCC_2"/>
    <property type="match status" value="1"/>
</dbReference>
<gene>
    <name evidence="1" type="ORF">JGU71_21605</name>
</gene>
<sequence length="144" mass="15654">MTVTGTKEFDIKATPADVMAAIVAVEDLPGWSGPHKSVTVESRFDDGRPNRVRADVSAVGFTDHQITDYTWNGNDSMSWSLQDSTLQAVQEGTYRLSPTATGTRVHFDLALKPKIPLPGFVVKKVLGIAMDTASKGLTKFVESR</sequence>
<name>A0A934U5F1_9NOCA</name>
<dbReference type="Proteomes" id="UP000655868">
    <property type="component" value="Unassembled WGS sequence"/>
</dbReference>
<dbReference type="SUPFAM" id="SSF55961">
    <property type="entry name" value="Bet v1-like"/>
    <property type="match status" value="1"/>
</dbReference>
<reference evidence="1" key="1">
    <citation type="submission" date="2020-12" db="EMBL/GenBank/DDBJ databases">
        <title>Antrihabitans popcorni sp. nov. and Antrihabitans auranticaus sp. nov., isolated from a larva cave.</title>
        <authorList>
            <person name="Lee S.D."/>
            <person name="Kim I.S."/>
        </authorList>
    </citation>
    <scope>NUCLEOTIDE SEQUENCE</scope>
    <source>
        <strain evidence="1">YC3-6</strain>
    </source>
</reference>
<dbReference type="InterPro" id="IPR023393">
    <property type="entry name" value="START-like_dom_sf"/>
</dbReference>
<dbReference type="RefSeq" id="WP_199706397.1">
    <property type="nucleotide sequence ID" value="NZ_JAEMNV010000007.1"/>
</dbReference>
<evidence type="ECO:0000313" key="2">
    <source>
        <dbReference type="Proteomes" id="UP000655868"/>
    </source>
</evidence>
<dbReference type="InterPro" id="IPR019587">
    <property type="entry name" value="Polyketide_cyclase/dehydratase"/>
</dbReference>
<dbReference type="AlphaFoldDB" id="A0A934U5F1"/>
<comment type="caution">
    <text evidence="1">The sequence shown here is derived from an EMBL/GenBank/DDBJ whole genome shotgun (WGS) entry which is preliminary data.</text>
</comment>
<keyword evidence="2" id="KW-1185">Reference proteome</keyword>
<proteinExistence type="predicted"/>
<dbReference type="PANTHER" id="PTHR39683:SF4">
    <property type="entry name" value="COENZYME Q-BINDING PROTEIN COQ10 START DOMAIN-CONTAINING PROTEIN"/>
    <property type="match status" value="1"/>
</dbReference>
<dbReference type="PANTHER" id="PTHR39683">
    <property type="entry name" value="CONSERVED PROTEIN TB16.3"/>
    <property type="match status" value="1"/>
</dbReference>
<dbReference type="Pfam" id="PF10604">
    <property type="entry name" value="Polyketide_cyc2"/>
    <property type="match status" value="1"/>
</dbReference>
<dbReference type="Gene3D" id="3.30.530.20">
    <property type="match status" value="1"/>
</dbReference>
<dbReference type="EMBL" id="JAEMNV010000007">
    <property type="protein sequence ID" value="MBJ8341489.1"/>
    <property type="molecule type" value="Genomic_DNA"/>
</dbReference>
<accession>A0A934U5F1</accession>